<evidence type="ECO:0000313" key="30">
    <source>
        <dbReference type="Proteomes" id="UP000260783"/>
    </source>
</evidence>
<dbReference type="Pfam" id="PF00584">
    <property type="entry name" value="SecE"/>
    <property type="match status" value="1"/>
</dbReference>
<dbReference type="EMBL" id="QVES01000016">
    <property type="protein sequence ID" value="RGB83389.1"/>
    <property type="molecule type" value="Genomic_DNA"/>
</dbReference>
<evidence type="ECO:0000313" key="14">
    <source>
        <dbReference type="EMBL" id="PDX84267.1"/>
    </source>
</evidence>
<comment type="function">
    <text evidence="9">Essential subunit of the Sec protein translocation channel SecYEG. Clamps together the 2 halves of SecY. May contact the channel plug during translocation.</text>
</comment>
<dbReference type="Proteomes" id="UP000251281">
    <property type="component" value="Unassembled WGS sequence"/>
</dbReference>
<keyword evidence="4 9" id="KW-0812">Transmembrane</keyword>
<dbReference type="EMBL" id="QVEW01000011">
    <property type="protein sequence ID" value="RGB96129.1"/>
    <property type="molecule type" value="Genomic_DNA"/>
</dbReference>
<name>A0A173VBR8_9FIRM</name>
<comment type="subcellular location">
    <subcellularLocation>
        <location evidence="9">Cell membrane</location>
        <topology evidence="9">Single-pass membrane protein</topology>
    </subcellularLocation>
    <subcellularLocation>
        <location evidence="1">Membrane</location>
    </subcellularLocation>
</comment>
<keyword evidence="6 9" id="KW-1133">Transmembrane helix</keyword>
<evidence type="ECO:0000256" key="3">
    <source>
        <dbReference type="ARBA" id="ARBA00022475"/>
    </source>
</evidence>
<organism evidence="10 21">
    <name type="scientific">Faecalibacterium prausnitzii</name>
    <dbReference type="NCBI Taxonomy" id="853"/>
    <lineage>
        <taxon>Bacteria</taxon>
        <taxon>Bacillati</taxon>
        <taxon>Bacillota</taxon>
        <taxon>Clostridia</taxon>
        <taxon>Eubacteriales</taxon>
        <taxon>Oscillospiraceae</taxon>
        <taxon>Faecalibacterium</taxon>
    </lineage>
</organism>
<evidence type="ECO:0000313" key="27">
    <source>
        <dbReference type="Proteomes" id="UP000252378"/>
    </source>
</evidence>
<dbReference type="Proteomes" id="UP000250550">
    <property type="component" value="Unassembled WGS sequence"/>
</dbReference>
<evidence type="ECO:0000256" key="4">
    <source>
        <dbReference type="ARBA" id="ARBA00022692"/>
    </source>
</evidence>
<reference evidence="10 21" key="1">
    <citation type="submission" date="2015-09" db="EMBL/GenBank/DDBJ databases">
        <authorList>
            <consortium name="Pathogen Informatics"/>
        </authorList>
    </citation>
    <scope>NUCLEOTIDE SEQUENCE [LARGE SCALE GENOMIC DNA]</scope>
    <source>
        <strain evidence="10 21">2789STDY5834970</strain>
    </source>
</reference>
<evidence type="ECO:0000313" key="26">
    <source>
        <dbReference type="Proteomes" id="UP000251281"/>
    </source>
</evidence>
<dbReference type="GO" id="GO:0005886">
    <property type="term" value="C:plasma membrane"/>
    <property type="evidence" value="ECO:0007669"/>
    <property type="project" value="UniProtKB-SubCell"/>
</dbReference>
<evidence type="ECO:0000313" key="10">
    <source>
        <dbReference type="EMBL" id="CUN24250.1"/>
    </source>
</evidence>
<dbReference type="PANTHER" id="PTHR33910">
    <property type="entry name" value="PROTEIN TRANSLOCASE SUBUNIT SECE"/>
    <property type="match status" value="1"/>
</dbReference>
<dbReference type="Proteomes" id="UP000220480">
    <property type="component" value="Unassembled WGS sequence"/>
</dbReference>
<reference evidence="28 29" key="5">
    <citation type="submission" date="2018-08" db="EMBL/GenBank/DDBJ databases">
        <title>A genome reference for cultivated species of the human gut microbiota.</title>
        <authorList>
            <person name="Zou Y."/>
            <person name="Xue W."/>
            <person name="Luo G."/>
        </authorList>
    </citation>
    <scope>NUCLEOTIDE SEQUENCE [LARGE SCALE GENOMIC DNA]</scope>
    <source>
        <strain evidence="19 30">AF29-11BH</strain>
        <strain evidence="18 29">AF31-14AC</strain>
        <strain evidence="20 28">AM37-13AC</strain>
    </source>
</reference>
<evidence type="ECO:0000313" key="12">
    <source>
        <dbReference type="EMBL" id="PDX72509.1"/>
    </source>
</evidence>
<reference evidence="25 26" key="4">
    <citation type="submission" date="2018-02" db="EMBL/GenBank/DDBJ databases">
        <title>Complete genome sequencing of Faecalibacterium prausnitzii strains isolated from the human gut.</title>
        <authorList>
            <person name="Fitzgerald B.C."/>
            <person name="Shkoporov A.N."/>
            <person name="Ross P.R."/>
            <person name="Hill C."/>
        </authorList>
    </citation>
    <scope>NUCLEOTIDE SEQUENCE [LARGE SCALE GENOMIC DNA]</scope>
    <source>
        <strain evidence="15 26">APC923/51-1</strain>
        <strain evidence="16 25">APC924/119</strain>
        <strain evidence="17 27">ATCC 27768</strain>
    </source>
</reference>
<protein>
    <recommendedName>
        <fullName evidence="9">Protein translocase subunit SecE</fullName>
    </recommendedName>
</protein>
<dbReference type="PANTHER" id="PTHR33910:SF1">
    <property type="entry name" value="PROTEIN TRANSLOCASE SUBUNIT SECE"/>
    <property type="match status" value="1"/>
</dbReference>
<dbReference type="EMBL" id="QVFB01000005">
    <property type="protein sequence ID" value="RGC20254.1"/>
    <property type="molecule type" value="Genomic_DNA"/>
</dbReference>
<dbReference type="Proteomes" id="UP000260783">
    <property type="component" value="Unassembled WGS sequence"/>
</dbReference>
<evidence type="ECO:0000313" key="23">
    <source>
        <dbReference type="Proteomes" id="UP000220157"/>
    </source>
</evidence>
<dbReference type="InterPro" id="IPR038379">
    <property type="entry name" value="SecE_sf"/>
</dbReference>
<evidence type="ECO:0000313" key="17">
    <source>
        <dbReference type="EMBL" id="RCH44776.1"/>
    </source>
</evidence>
<dbReference type="Proteomes" id="UP000220157">
    <property type="component" value="Unassembled WGS sequence"/>
</dbReference>
<evidence type="ECO:0000313" key="28">
    <source>
        <dbReference type="Proteomes" id="UP000260733"/>
    </source>
</evidence>
<dbReference type="EMBL" id="PRLF01000007">
    <property type="protein sequence ID" value="RAW65465.1"/>
    <property type="molecule type" value="Genomic_DNA"/>
</dbReference>
<dbReference type="EMBL" id="PRLD01000003">
    <property type="protein sequence ID" value="RAW59001.1"/>
    <property type="molecule type" value="Genomic_DNA"/>
</dbReference>
<keyword evidence="3 9" id="KW-1003">Cell membrane</keyword>
<dbReference type="EMBL" id="WKQM01000025">
    <property type="protein sequence ID" value="MSC52435.1"/>
    <property type="molecule type" value="Genomic_DNA"/>
</dbReference>
<comment type="subunit">
    <text evidence="9">Component of the Sec protein translocase complex. Heterotrimer consisting of SecY, SecE and SecG subunits. The heterotrimers can form oligomers, although 1 heterotrimer is thought to be able to translocate proteins. Interacts with the ribosome. Interacts with SecDF, and other proteins may be involved. Interacts with SecA.</text>
</comment>
<dbReference type="RefSeq" id="WP_005920499.1">
    <property type="nucleotide sequence ID" value="NZ_BNEV01000058.1"/>
</dbReference>
<dbReference type="InterPro" id="IPR005807">
    <property type="entry name" value="SecE_bac"/>
</dbReference>
<evidence type="ECO:0000256" key="6">
    <source>
        <dbReference type="ARBA" id="ARBA00022989"/>
    </source>
</evidence>
<reference evidence="11 31" key="6">
    <citation type="journal article" date="2019" name="Nat. Med.">
        <title>A library of human gut bacterial isolates paired with longitudinal multiomics data enables mechanistic microbiome research.</title>
        <authorList>
            <person name="Poyet M."/>
            <person name="Groussin M."/>
            <person name="Gibbons S.M."/>
            <person name="Avila-Pacheco J."/>
            <person name="Jiang X."/>
            <person name="Kearney S.M."/>
            <person name="Perrotta A.R."/>
            <person name="Berdy B."/>
            <person name="Zhao S."/>
            <person name="Lieberman T.D."/>
            <person name="Swanson P.K."/>
            <person name="Smith M."/>
            <person name="Roesemann S."/>
            <person name="Alexander J.E."/>
            <person name="Rich S.A."/>
            <person name="Livny J."/>
            <person name="Vlamakis H."/>
            <person name="Clish C."/>
            <person name="Bullock K."/>
            <person name="Deik A."/>
            <person name="Scott J."/>
            <person name="Pierce K.A."/>
            <person name="Xavier R.J."/>
            <person name="Alm E.J."/>
        </authorList>
    </citation>
    <scope>NUCLEOTIDE SEQUENCE [LARGE SCALE GENOMIC DNA]</scope>
    <source>
        <strain evidence="11 31">BIOML-B1</strain>
    </source>
</reference>
<evidence type="ECO:0000313" key="18">
    <source>
        <dbReference type="EMBL" id="RGB83389.1"/>
    </source>
</evidence>
<dbReference type="GO" id="GO:0008320">
    <property type="term" value="F:protein transmembrane transporter activity"/>
    <property type="evidence" value="ECO:0007669"/>
    <property type="project" value="UniProtKB-UniRule"/>
</dbReference>
<accession>A0A173VBR8</accession>
<evidence type="ECO:0000313" key="29">
    <source>
        <dbReference type="Proteomes" id="UP000260782"/>
    </source>
</evidence>
<feature type="transmembrane region" description="Helical" evidence="9">
    <location>
        <begin position="53"/>
        <end position="81"/>
    </location>
</feature>
<dbReference type="AlphaFoldDB" id="A0A173VBR8"/>
<dbReference type="NCBIfam" id="TIGR00964">
    <property type="entry name" value="secE_bact"/>
    <property type="match status" value="1"/>
</dbReference>
<dbReference type="Gene3D" id="1.20.5.1030">
    <property type="entry name" value="Preprotein translocase secy subunit"/>
    <property type="match status" value="1"/>
</dbReference>
<reference evidence="12" key="3">
    <citation type="submission" date="2017-07" db="EMBL/GenBank/DDBJ databases">
        <authorList>
            <person name="Sun Z.S."/>
            <person name="Albrecht U."/>
            <person name="Echele G."/>
            <person name="Lee C.C."/>
        </authorList>
    </citation>
    <scope>NUCLEOTIDE SEQUENCE</scope>
    <source>
        <strain evidence="12">CNCM I 4546</strain>
        <strain evidence="13">CNCM I 4573</strain>
        <strain evidence="14">CNCM I 4644</strain>
    </source>
</reference>
<evidence type="ECO:0000256" key="8">
    <source>
        <dbReference type="ARBA" id="ARBA00023136"/>
    </source>
</evidence>
<keyword evidence="8 9" id="KW-0472">Membrane</keyword>
<dbReference type="Proteomes" id="UP000252378">
    <property type="component" value="Unassembled WGS sequence"/>
</dbReference>
<evidence type="ECO:0000313" key="20">
    <source>
        <dbReference type="EMBL" id="RGC20254.1"/>
    </source>
</evidence>
<dbReference type="Proteomes" id="UP000260782">
    <property type="component" value="Unassembled WGS sequence"/>
</dbReference>
<dbReference type="EMBL" id="PXUP01000014">
    <property type="protein sequence ID" value="RCH44776.1"/>
    <property type="molecule type" value="Genomic_DNA"/>
</dbReference>
<comment type="similarity">
    <text evidence="9">Belongs to the SecE/SEC61-gamma family.</text>
</comment>
<evidence type="ECO:0000313" key="11">
    <source>
        <dbReference type="EMBL" id="MSC52435.1"/>
    </source>
</evidence>
<evidence type="ECO:0000256" key="7">
    <source>
        <dbReference type="ARBA" id="ARBA00023010"/>
    </source>
</evidence>
<dbReference type="EMBL" id="CYXN01000045">
    <property type="protein sequence ID" value="CUN24250.1"/>
    <property type="molecule type" value="Genomic_DNA"/>
</dbReference>
<keyword evidence="7 9" id="KW-0811">Translocation</keyword>
<dbReference type="HAMAP" id="MF_00422">
    <property type="entry name" value="SecE"/>
    <property type="match status" value="1"/>
</dbReference>
<evidence type="ECO:0000256" key="9">
    <source>
        <dbReference type="HAMAP-Rule" id="MF_00422"/>
    </source>
</evidence>
<gene>
    <name evidence="9 10" type="primary">secE</name>
    <name evidence="16" type="ORF">C4N21_07095</name>
    <name evidence="15" type="ORF">C4N24_04190</name>
    <name evidence="17" type="ORF">C7J97_10450</name>
    <name evidence="12" type="ORF">CGS55_08365</name>
    <name evidence="13" type="ORF">CGS56_09545</name>
    <name evidence="14" type="ORF">CGS59_06265</name>
    <name evidence="20" type="ORF">DW855_04260</name>
    <name evidence="19" type="ORF">DWZ04_10665</name>
    <name evidence="18" type="ORF">DWZ25_12145</name>
    <name evidence="10" type="ORF">ERS852582_02741</name>
    <name evidence="11" type="ORF">GKE10_11095</name>
</gene>
<dbReference type="GO" id="GO:0065002">
    <property type="term" value="P:intracellular protein transmembrane transport"/>
    <property type="evidence" value="ECO:0007669"/>
    <property type="project" value="UniProtKB-UniRule"/>
</dbReference>
<sequence length="83" mass="8847">MADKTEKKPGFVAKAKAAVKGFCARVAKFFRDTKSELKKVVWPSKQDVKTNTIVVLVTVAIAAVVMILLDAIFGGILGLIIGA</sequence>
<evidence type="ECO:0000313" key="25">
    <source>
        <dbReference type="Proteomes" id="UP000250550"/>
    </source>
</evidence>
<dbReference type="EMBL" id="NMTV01000047">
    <property type="protein sequence ID" value="PDX72509.1"/>
    <property type="molecule type" value="Genomic_DNA"/>
</dbReference>
<evidence type="ECO:0000313" key="31">
    <source>
        <dbReference type="Proteomes" id="UP000462091"/>
    </source>
</evidence>
<evidence type="ECO:0000313" key="16">
    <source>
        <dbReference type="EMBL" id="RAW65465.1"/>
    </source>
</evidence>
<evidence type="ECO:0000313" key="19">
    <source>
        <dbReference type="EMBL" id="RGB96129.1"/>
    </source>
</evidence>
<evidence type="ECO:0000256" key="5">
    <source>
        <dbReference type="ARBA" id="ARBA00022927"/>
    </source>
</evidence>
<dbReference type="Proteomes" id="UP000219901">
    <property type="component" value="Unassembled WGS sequence"/>
</dbReference>
<evidence type="ECO:0000313" key="13">
    <source>
        <dbReference type="EMBL" id="PDX75295.1"/>
    </source>
</evidence>
<dbReference type="Proteomes" id="UP000260733">
    <property type="component" value="Unassembled WGS sequence"/>
</dbReference>
<evidence type="ECO:0000313" key="15">
    <source>
        <dbReference type="EMBL" id="RAW59001.1"/>
    </source>
</evidence>
<proteinExistence type="inferred from homology"/>
<evidence type="ECO:0000313" key="24">
    <source>
        <dbReference type="Proteomes" id="UP000220480"/>
    </source>
</evidence>
<dbReference type="GeneID" id="75066987"/>
<evidence type="ECO:0000256" key="2">
    <source>
        <dbReference type="ARBA" id="ARBA00022448"/>
    </source>
</evidence>
<dbReference type="GO" id="GO:0006605">
    <property type="term" value="P:protein targeting"/>
    <property type="evidence" value="ECO:0007669"/>
    <property type="project" value="UniProtKB-UniRule"/>
</dbReference>
<evidence type="ECO:0000313" key="22">
    <source>
        <dbReference type="Proteomes" id="UP000219901"/>
    </source>
</evidence>
<evidence type="ECO:0000256" key="1">
    <source>
        <dbReference type="ARBA" id="ARBA00004370"/>
    </source>
</evidence>
<dbReference type="Proteomes" id="UP000462091">
    <property type="component" value="Unassembled WGS sequence"/>
</dbReference>
<dbReference type="GO" id="GO:0009306">
    <property type="term" value="P:protein secretion"/>
    <property type="evidence" value="ECO:0007669"/>
    <property type="project" value="UniProtKB-UniRule"/>
</dbReference>
<reference evidence="22 23" key="2">
    <citation type="journal article" date="2017" name="Front. Microbiol.">
        <title>New Insights into the Diversity of the Genus Faecalibacterium.</title>
        <authorList>
            <person name="Benevides L."/>
            <person name="Burman S."/>
            <person name="Martin R."/>
            <person name="Robert V."/>
            <person name="Thomas M."/>
            <person name="Miquel S."/>
            <person name="Chain F."/>
            <person name="Sokol H."/>
            <person name="Bermudez-Humaran L.G."/>
            <person name="Morrison M."/>
            <person name="Langella P."/>
            <person name="Azevedo V.A."/>
            <person name="Chatel J.M."/>
            <person name="Soares S."/>
        </authorList>
    </citation>
    <scope>NUCLEOTIDE SEQUENCE [LARGE SCALE GENOMIC DNA]</scope>
    <source>
        <strain evidence="12 22">CNCM I 4546</strain>
        <strain evidence="13 23">CNCM I 4573</strain>
        <strain evidence="14 24">CNCM I 4644</strain>
    </source>
</reference>
<keyword evidence="2 9" id="KW-0813">Transport</keyword>
<evidence type="ECO:0000313" key="21">
    <source>
        <dbReference type="Proteomes" id="UP000095649"/>
    </source>
</evidence>
<keyword evidence="5 9" id="KW-0653">Protein transport</keyword>
<dbReference type="InterPro" id="IPR001901">
    <property type="entry name" value="Translocase_SecE/Sec61-g"/>
</dbReference>
<dbReference type="GO" id="GO:0043952">
    <property type="term" value="P:protein transport by the Sec complex"/>
    <property type="evidence" value="ECO:0007669"/>
    <property type="project" value="UniProtKB-UniRule"/>
</dbReference>
<dbReference type="Proteomes" id="UP000095649">
    <property type="component" value="Unassembled WGS sequence"/>
</dbReference>
<dbReference type="EMBL" id="NMTW01000038">
    <property type="protein sequence ID" value="PDX75295.1"/>
    <property type="molecule type" value="Genomic_DNA"/>
</dbReference>
<dbReference type="EMBL" id="NMTZ01000017">
    <property type="protein sequence ID" value="PDX84267.1"/>
    <property type="molecule type" value="Genomic_DNA"/>
</dbReference>